<organism evidence="1 2">
    <name type="scientific">Dactylosporangium matsuzakiense</name>
    <dbReference type="NCBI Taxonomy" id="53360"/>
    <lineage>
        <taxon>Bacteria</taxon>
        <taxon>Bacillati</taxon>
        <taxon>Actinomycetota</taxon>
        <taxon>Actinomycetes</taxon>
        <taxon>Micromonosporales</taxon>
        <taxon>Micromonosporaceae</taxon>
        <taxon>Dactylosporangium</taxon>
    </lineage>
</organism>
<comment type="caution">
    <text evidence="1">The sequence shown here is derived from an EMBL/GenBank/DDBJ whole genome shotgun (WGS) entry which is preliminary data.</text>
</comment>
<accession>A0A9W6NSV4</accession>
<sequence>MRVVVCEVFQEFGFKAGDHCRVPPCGWLRSVVLAAACRRGGGHCGGRLAAACGRLAPVAGRAAVCTVVPFVVEQGRVADGAVRSGGGSVVMAWVAG</sequence>
<dbReference type="EMBL" id="BSFP01000122">
    <property type="protein sequence ID" value="GLL08024.1"/>
    <property type="molecule type" value="Genomic_DNA"/>
</dbReference>
<evidence type="ECO:0000313" key="2">
    <source>
        <dbReference type="Proteomes" id="UP001143480"/>
    </source>
</evidence>
<dbReference type="AlphaFoldDB" id="A0A9W6NSV4"/>
<name>A0A9W6NSV4_9ACTN</name>
<reference evidence="1" key="2">
    <citation type="submission" date="2023-01" db="EMBL/GenBank/DDBJ databases">
        <authorList>
            <person name="Sun Q."/>
            <person name="Evtushenko L."/>
        </authorList>
    </citation>
    <scope>NUCLEOTIDE SEQUENCE</scope>
    <source>
        <strain evidence="1">VKM Ac-1321</strain>
    </source>
</reference>
<proteinExistence type="predicted"/>
<gene>
    <name evidence="1" type="ORF">GCM10017581_097840</name>
</gene>
<reference evidence="1" key="1">
    <citation type="journal article" date="2014" name="Int. J. Syst. Evol. Microbiol.">
        <title>Complete genome sequence of Corynebacterium casei LMG S-19264T (=DSM 44701T), isolated from a smear-ripened cheese.</title>
        <authorList>
            <consortium name="US DOE Joint Genome Institute (JGI-PGF)"/>
            <person name="Walter F."/>
            <person name="Albersmeier A."/>
            <person name="Kalinowski J."/>
            <person name="Ruckert C."/>
        </authorList>
    </citation>
    <scope>NUCLEOTIDE SEQUENCE</scope>
    <source>
        <strain evidence="1">VKM Ac-1321</strain>
    </source>
</reference>
<evidence type="ECO:0000313" key="1">
    <source>
        <dbReference type="EMBL" id="GLL08024.1"/>
    </source>
</evidence>
<protein>
    <submittedName>
        <fullName evidence="1">Uncharacterized protein</fullName>
    </submittedName>
</protein>
<dbReference type="Proteomes" id="UP001143480">
    <property type="component" value="Unassembled WGS sequence"/>
</dbReference>
<keyword evidence="2" id="KW-1185">Reference proteome</keyword>